<dbReference type="InterPro" id="IPR008314">
    <property type="entry name" value="AC4CH"/>
</dbReference>
<dbReference type="Pfam" id="PF04266">
    <property type="entry name" value="ASCH"/>
    <property type="match status" value="1"/>
</dbReference>
<proteinExistence type="inferred from homology"/>
<comment type="catalytic activity">
    <reaction evidence="2">
        <text>N(4)-acetylcytosine + H2O = cytosine + acetate + H(+)</text>
        <dbReference type="Rhea" id="RHEA:62940"/>
        <dbReference type="ChEBI" id="CHEBI:15377"/>
        <dbReference type="ChEBI" id="CHEBI:15378"/>
        <dbReference type="ChEBI" id="CHEBI:16040"/>
        <dbReference type="ChEBI" id="CHEBI:30089"/>
        <dbReference type="ChEBI" id="CHEBI:146134"/>
        <dbReference type="EC" id="3.5.1.135"/>
    </reaction>
</comment>
<dbReference type="HAMAP" id="MF_00684">
    <property type="entry name" value="ac4C_amidohydr"/>
    <property type="match status" value="1"/>
</dbReference>
<reference evidence="4 5" key="1">
    <citation type="submission" date="2022-01" db="EMBL/GenBank/DDBJ databases">
        <title>Whole genome-based taxonomy of the Shewanellaceae.</title>
        <authorList>
            <person name="Martin-Rodriguez A.J."/>
        </authorList>
    </citation>
    <scope>NUCLEOTIDE SEQUENCE [LARGE SCALE GENOMIC DNA]</scope>
    <source>
        <strain evidence="4 5">DSM 24955</strain>
    </source>
</reference>
<organism evidence="4 5">
    <name type="scientific">Shewanella electrodiphila</name>
    <dbReference type="NCBI Taxonomy" id="934143"/>
    <lineage>
        <taxon>Bacteria</taxon>
        <taxon>Pseudomonadati</taxon>
        <taxon>Pseudomonadota</taxon>
        <taxon>Gammaproteobacteria</taxon>
        <taxon>Alteromonadales</taxon>
        <taxon>Shewanellaceae</taxon>
        <taxon>Shewanella</taxon>
    </lineage>
</organism>
<feature type="active site" description="Proton acceptor" evidence="2">
    <location>
        <position position="22"/>
    </location>
</feature>
<protein>
    <recommendedName>
        <fullName evidence="2">N(4)-acetylcytidine amidohydrolase</fullName>
        <shortName evidence="2">ac4C amidohydrolase</shortName>
        <ecNumber evidence="2">3.5.1.135</ecNumber>
    </recommendedName>
</protein>
<comment type="catalytic activity">
    <reaction evidence="2">
        <text>N(4)-acetyl-2'-deoxycytidine + H2O = 2'-deoxycytidine + acetate + H(+)</text>
        <dbReference type="Rhea" id="RHEA:62936"/>
        <dbReference type="ChEBI" id="CHEBI:15377"/>
        <dbReference type="ChEBI" id="CHEBI:15378"/>
        <dbReference type="ChEBI" id="CHEBI:15698"/>
        <dbReference type="ChEBI" id="CHEBI:30089"/>
        <dbReference type="ChEBI" id="CHEBI:146133"/>
        <dbReference type="EC" id="3.5.1.135"/>
    </reaction>
</comment>
<accession>A0ABT0KRX8</accession>
<evidence type="ECO:0000313" key="5">
    <source>
        <dbReference type="Proteomes" id="UP001202134"/>
    </source>
</evidence>
<dbReference type="PANTHER" id="PTHR38088:SF2">
    <property type="entry name" value="UCP029143 FAMILY PROTEIN"/>
    <property type="match status" value="1"/>
</dbReference>
<gene>
    <name evidence="4" type="primary">yqfB</name>
    <name evidence="4" type="ORF">L2737_13190</name>
</gene>
<dbReference type="SUPFAM" id="SSF88697">
    <property type="entry name" value="PUA domain-like"/>
    <property type="match status" value="1"/>
</dbReference>
<dbReference type="CDD" id="cd06552">
    <property type="entry name" value="ASCH_yqfb_like"/>
    <property type="match status" value="1"/>
</dbReference>
<keyword evidence="5" id="KW-1185">Reference proteome</keyword>
<sequence>MSELTPISFFSRFEDDILSGAKTITLRDESESHFKVGETLSVSTFEEDRWFCNIKVLSVTKVAFHHLTEDHAEQENMSLEFLKSLIQEVYPGVEELFEIKFQLLN</sequence>
<dbReference type="RefSeq" id="WP_248955999.1">
    <property type="nucleotide sequence ID" value="NZ_JAKIKU010000006.1"/>
</dbReference>
<dbReference type="NCBIfam" id="NF003443">
    <property type="entry name" value="PRK04980.1"/>
    <property type="match status" value="1"/>
</dbReference>
<dbReference type="InterPro" id="IPR007374">
    <property type="entry name" value="ASCH_domain"/>
</dbReference>
<dbReference type="PANTHER" id="PTHR38088">
    <property type="entry name" value="UCP029143 FAMILY PROTEIN"/>
    <property type="match status" value="1"/>
</dbReference>
<evidence type="ECO:0000256" key="1">
    <source>
        <dbReference type="ARBA" id="ARBA00022801"/>
    </source>
</evidence>
<evidence type="ECO:0000256" key="2">
    <source>
        <dbReference type="HAMAP-Rule" id="MF_00684"/>
    </source>
</evidence>
<dbReference type="Proteomes" id="UP001202134">
    <property type="component" value="Unassembled WGS sequence"/>
</dbReference>
<evidence type="ECO:0000313" key="4">
    <source>
        <dbReference type="EMBL" id="MCL1046271.1"/>
    </source>
</evidence>
<comment type="catalytic activity">
    <reaction evidence="2">
        <text>N(4)-acetylcytidine + H2O = cytidine + acetate + H(+)</text>
        <dbReference type="Rhea" id="RHEA:62932"/>
        <dbReference type="ChEBI" id="CHEBI:15377"/>
        <dbReference type="ChEBI" id="CHEBI:15378"/>
        <dbReference type="ChEBI" id="CHEBI:17562"/>
        <dbReference type="ChEBI" id="CHEBI:30089"/>
        <dbReference type="ChEBI" id="CHEBI:70989"/>
        <dbReference type="EC" id="3.5.1.135"/>
    </reaction>
</comment>
<keyword evidence="1 2" id="KW-0378">Hydrolase</keyword>
<name>A0ABT0KRX8_9GAMM</name>
<feature type="active site" description="Proton donor" evidence="2">
    <location>
        <position position="75"/>
    </location>
</feature>
<comment type="caution">
    <text evidence="4">The sequence shown here is derived from an EMBL/GenBank/DDBJ whole genome shotgun (WGS) entry which is preliminary data.</text>
</comment>
<dbReference type="SMART" id="SM01022">
    <property type="entry name" value="ASCH"/>
    <property type="match status" value="1"/>
</dbReference>
<dbReference type="InterPro" id="IPR015947">
    <property type="entry name" value="PUA-like_sf"/>
</dbReference>
<comment type="function">
    <text evidence="2">Catalyzes the hydrolysis of N(4)-acetylcytidine (ac4C).</text>
</comment>
<comment type="similarity">
    <text evidence="2">Belongs to the N(4)-acetylcytidine amidohydrolase family.</text>
</comment>
<dbReference type="EC" id="3.5.1.135" evidence="2"/>
<dbReference type="Gene3D" id="2.30.130.30">
    <property type="entry name" value="Hypothetical protein"/>
    <property type="match status" value="1"/>
</dbReference>
<dbReference type="EMBL" id="JAKIKU010000006">
    <property type="protein sequence ID" value="MCL1046271.1"/>
    <property type="molecule type" value="Genomic_DNA"/>
</dbReference>
<dbReference type="PIRSF" id="PIRSF029143">
    <property type="entry name" value="UCP029143"/>
    <property type="match status" value="1"/>
</dbReference>
<feature type="domain" description="ASCH" evidence="3">
    <location>
        <begin position="7"/>
        <end position="105"/>
    </location>
</feature>
<evidence type="ECO:0000259" key="3">
    <source>
        <dbReference type="SMART" id="SM01022"/>
    </source>
</evidence>
<feature type="active site" description="Nucleophile" evidence="2">
    <location>
        <position position="25"/>
    </location>
</feature>